<proteinExistence type="predicted"/>
<evidence type="ECO:0000313" key="3">
    <source>
        <dbReference type="Proteomes" id="UP000002519"/>
    </source>
</evidence>
<dbReference type="PIR" id="E85602">
    <property type="entry name" value="E85602"/>
</dbReference>
<dbReference type="KEGG" id="ece:Z1575"/>
<reference evidence="2 3" key="1">
    <citation type="journal article" date="2001" name="Nature">
        <title>Genome sequence of enterohaemorrhagic Escherichia coli O157:H7.</title>
        <authorList>
            <person name="Perna N.T."/>
            <person name="Plunkett G.III."/>
            <person name="Burland V."/>
            <person name="Mau B."/>
            <person name="Glasner J.D."/>
            <person name="Rose D.J."/>
            <person name="Mayhew G.F."/>
            <person name="Evans P.S."/>
            <person name="Gregor J."/>
            <person name="Kirkpatrick H.A."/>
            <person name="Posfai G."/>
            <person name="Hackett J."/>
            <person name="Klink S."/>
            <person name="Boutin A."/>
            <person name="Shao Y."/>
            <person name="Miller L."/>
            <person name="Grotbeck E.J."/>
            <person name="Davis N.W."/>
            <person name="Lim A."/>
            <person name="Dimalanta E."/>
            <person name="Potamousis K."/>
            <person name="Apodaca J."/>
            <person name="Anantharaman T.S."/>
            <person name="Lin J."/>
            <person name="Yen G."/>
            <person name="Schwartz D.C."/>
            <person name="Welch R.A."/>
            <person name="Blattner F.R."/>
        </authorList>
    </citation>
    <scope>NUCLEOTIDE SEQUENCE [LARGE SCALE GENOMIC DNA]</scope>
    <source>
        <strain evidence="2">EDL933</strain>
        <strain evidence="3">O157:H7 / EDL933 / ATCC 700927 / EHEC</strain>
    </source>
</reference>
<dbReference type="PIR" id="A90793">
    <property type="entry name" value="A90793"/>
</dbReference>
<sequence>MPAAVLTVAAGGSVMESFVQDSPFYSGRDLYWLRPKVELTLEEKLYYCSCIRRNRHKYSYGRQANRTLKNLLVPSLDSVPAWVYGVTGKIISELSER</sequence>
<accession>Q8XAG9</accession>
<gene>
    <name evidence="1" type="ordered locus">Z1136</name>
    <name evidence="2" type="ordered locus">Z1575</name>
</gene>
<dbReference type="EMBL" id="AE005174">
    <property type="protein sequence ID" value="AAG55281.1"/>
    <property type="molecule type" value="Genomic_DNA"/>
</dbReference>
<name>Q8XAG9_ECO57</name>
<dbReference type="AlphaFoldDB" id="Q8XAG9"/>
<dbReference type="KEGG" id="ece:Z1136"/>
<dbReference type="EMBL" id="AE005174">
    <property type="protein sequence ID" value="AAG55690.1"/>
    <property type="molecule type" value="Genomic_DNA"/>
</dbReference>
<organism evidence="3">
    <name type="scientific">Escherichia coli O157:H7</name>
    <dbReference type="NCBI Taxonomy" id="83334"/>
    <lineage>
        <taxon>Bacteria</taxon>
        <taxon>Pseudomonadati</taxon>
        <taxon>Pseudomonadota</taxon>
        <taxon>Gammaproteobacteria</taxon>
        <taxon>Enterobacterales</taxon>
        <taxon>Enterobacteriaceae</taxon>
        <taxon>Escherichia</taxon>
    </lineage>
</organism>
<dbReference type="Proteomes" id="UP000002519">
    <property type="component" value="Chromosome"/>
</dbReference>
<evidence type="ECO:0000313" key="1">
    <source>
        <dbReference type="EMBL" id="AAG55281.1"/>
    </source>
</evidence>
<evidence type="ECO:0000313" key="2">
    <source>
        <dbReference type="EMBL" id="AAG55690.1"/>
    </source>
</evidence>
<evidence type="ECO:0008006" key="4">
    <source>
        <dbReference type="Google" id="ProtNLM"/>
    </source>
</evidence>
<protein>
    <recommendedName>
        <fullName evidence="4">Restriction endonuclease</fullName>
    </recommendedName>
</protein>